<dbReference type="Proteomes" id="UP000198925">
    <property type="component" value="Unassembled WGS sequence"/>
</dbReference>
<protein>
    <submittedName>
        <fullName evidence="1">N-terminal domain of uncharacterized protein YciW-containing protein</fullName>
    </submittedName>
</protein>
<proteinExistence type="predicted"/>
<keyword evidence="2" id="KW-1185">Reference proteome</keyword>
<reference evidence="1 2" key="1">
    <citation type="submission" date="2016-10" db="EMBL/GenBank/DDBJ databases">
        <authorList>
            <person name="de Groot N.N."/>
        </authorList>
    </citation>
    <scope>NUCLEOTIDE SEQUENCE [LARGE SCALE GENOMIC DNA]</scope>
    <source>
        <strain evidence="1 2">CPCC 100156</strain>
    </source>
</reference>
<organism evidence="1 2">
    <name type="scientific">Belnapia rosea</name>
    <dbReference type="NCBI Taxonomy" id="938405"/>
    <lineage>
        <taxon>Bacteria</taxon>
        <taxon>Pseudomonadati</taxon>
        <taxon>Pseudomonadota</taxon>
        <taxon>Alphaproteobacteria</taxon>
        <taxon>Acetobacterales</taxon>
        <taxon>Roseomonadaceae</taxon>
        <taxon>Belnapia</taxon>
    </lineage>
</organism>
<dbReference type="STRING" id="938405.SAMN02927895_00928"/>
<name>A0A1G6KSS9_9PROT</name>
<dbReference type="EMBL" id="FMZX01000001">
    <property type="protein sequence ID" value="SDC33977.1"/>
    <property type="molecule type" value="Genomic_DNA"/>
</dbReference>
<sequence length="154" mass="16375">MAEDDLIERLLGIEPGSPLAALRLQREAIRRHAQGAWRELVLPETPGGVSHAERAALALFVAQRGGDAALIAECRTILATTGTPPAGPRTELLVRYAEMVAEAPECCGQADIDALAAQGMSPQDIVAVTQLIAFVPFQIRLLAGLRAMQEEQAA</sequence>
<gene>
    <name evidence="1" type="ORF">SAMN04487779_1001628</name>
</gene>
<evidence type="ECO:0000313" key="1">
    <source>
        <dbReference type="EMBL" id="SDC33977.1"/>
    </source>
</evidence>
<dbReference type="RefSeq" id="WP_090660345.1">
    <property type="nucleotide sequence ID" value="NZ_FMZX01000001.1"/>
</dbReference>
<dbReference type="SUPFAM" id="SSF69118">
    <property type="entry name" value="AhpD-like"/>
    <property type="match status" value="1"/>
</dbReference>
<evidence type="ECO:0000313" key="2">
    <source>
        <dbReference type="Proteomes" id="UP000198925"/>
    </source>
</evidence>
<dbReference type="InterPro" id="IPR029032">
    <property type="entry name" value="AhpD-like"/>
</dbReference>
<accession>A0A1G6KSS9</accession>
<dbReference type="AlphaFoldDB" id="A0A1G6KSS9"/>
<dbReference type="Gene3D" id="1.20.1290.10">
    <property type="entry name" value="AhpD-like"/>
    <property type="match status" value="1"/>
</dbReference>